<dbReference type="Gene3D" id="1.25.10.10">
    <property type="entry name" value="Leucine-rich Repeat Variant"/>
    <property type="match status" value="2"/>
</dbReference>
<gene>
    <name evidence="1" type="ORF">HNR21_001372</name>
</gene>
<comment type="caution">
    <text evidence="1">The sequence shown here is derived from an EMBL/GenBank/DDBJ whole genome shotgun (WGS) entry which is preliminary data.</text>
</comment>
<organism evidence="1 2">
    <name type="scientific">Thermomonospora cellulosilytica</name>
    <dbReference type="NCBI Taxonomy" id="1411118"/>
    <lineage>
        <taxon>Bacteria</taxon>
        <taxon>Bacillati</taxon>
        <taxon>Actinomycetota</taxon>
        <taxon>Actinomycetes</taxon>
        <taxon>Streptosporangiales</taxon>
        <taxon>Thermomonosporaceae</taxon>
        <taxon>Thermomonospora</taxon>
    </lineage>
</organism>
<evidence type="ECO:0000313" key="1">
    <source>
        <dbReference type="EMBL" id="MBA9002490.1"/>
    </source>
</evidence>
<dbReference type="SUPFAM" id="SSF48371">
    <property type="entry name" value="ARM repeat"/>
    <property type="match status" value="2"/>
</dbReference>
<dbReference type="EMBL" id="JACJII010000001">
    <property type="protein sequence ID" value="MBA9002490.1"/>
    <property type="molecule type" value="Genomic_DNA"/>
</dbReference>
<evidence type="ECO:0008006" key="3">
    <source>
        <dbReference type="Google" id="ProtNLM"/>
    </source>
</evidence>
<keyword evidence="2" id="KW-1185">Reference proteome</keyword>
<protein>
    <recommendedName>
        <fullName evidence="3">HEAT repeat protein</fullName>
    </recommendedName>
</protein>
<name>A0A7W3R7L8_9ACTN</name>
<accession>A0A7W3R7L8</accession>
<dbReference type="AlphaFoldDB" id="A0A7W3R7L8"/>
<proteinExistence type="predicted"/>
<dbReference type="InterPro" id="IPR011989">
    <property type="entry name" value="ARM-like"/>
</dbReference>
<reference evidence="1 2" key="1">
    <citation type="submission" date="2020-08" db="EMBL/GenBank/DDBJ databases">
        <title>Sequencing the genomes of 1000 actinobacteria strains.</title>
        <authorList>
            <person name="Klenk H.-P."/>
        </authorList>
    </citation>
    <scope>NUCLEOTIDE SEQUENCE [LARGE SCALE GENOMIC DNA]</scope>
    <source>
        <strain evidence="1 2">DSM 45823</strain>
    </source>
</reference>
<sequence length="559" mass="60513">MDSPFDWQAAVYRDWDVDLDEPGRRSGAALEKALEALGLPPEEPDPGAVVISEWAGRLASLRRAGLSALLDALDHPDLAVRRIVAVFFAYVDVDPGALRARVGSQADDPTRLALLVALGLHEGHHDHLRERIRRSPGSSDAFGAAIGLLHHRQDLDEEVVEALTLCTGPPGAALAELAWADPEWCGTPPVDPVGDWFLWPAVRQEPAARWLTRMLPAVQDGRLPPATVTSLVAVAEHVDHAALVPAVTALLRHPDPQVRRRALRPALLRHPGYADAVAEAQDDPELSSQATRFLAQHRDPRCIPYVRRRIEQGDTTLLSWAGHFADDLWPAVRARLPKAPADEVAALLRKAVWWSMDHPELSEVLAALERTGAYEEGCAFLRRHGRGDDGAVTLLTRLAEDDDLELALSAVQALTALDRPVVDLLLGILDRPDRHGRETSGRERERFDVIACARLGELGPRARDAAPALHRIAVDGTAAVHARIAAATALHKVTGIPGTTLAVLLSLLHRHPAWILNELGDMGSAARPALPAIRRLAGTGGPHAAVAARAIRRITGSRP</sequence>
<evidence type="ECO:0000313" key="2">
    <source>
        <dbReference type="Proteomes" id="UP000539313"/>
    </source>
</evidence>
<dbReference type="Proteomes" id="UP000539313">
    <property type="component" value="Unassembled WGS sequence"/>
</dbReference>
<dbReference type="RefSeq" id="WP_182704501.1">
    <property type="nucleotide sequence ID" value="NZ_JACJII010000001.1"/>
</dbReference>
<dbReference type="InterPro" id="IPR016024">
    <property type="entry name" value="ARM-type_fold"/>
</dbReference>